<keyword evidence="2" id="KW-1185">Reference proteome</keyword>
<reference evidence="1 2" key="1">
    <citation type="journal article" date="2011" name="Stand. Genomic Sci.">
        <title>Complete genome sequence of the gliding, heparinolytic Pedobacter saltans type strain (113).</title>
        <authorList>
            <person name="Liolios K."/>
            <person name="Sikorski J."/>
            <person name="Lu M."/>
            <person name="Nolan M."/>
            <person name="Lapidus A."/>
            <person name="Lucas S."/>
            <person name="Hammon N."/>
            <person name="Deshpande S."/>
            <person name="Cheng J.F."/>
            <person name="Tapia R."/>
            <person name="Han C."/>
            <person name="Goodwin L."/>
            <person name="Pitluck S."/>
            <person name="Huntemann M."/>
            <person name="Ivanova N."/>
            <person name="Pagani I."/>
            <person name="Mavromatis K."/>
            <person name="Ovchinikova G."/>
            <person name="Pati A."/>
            <person name="Chen A."/>
            <person name="Palaniappan K."/>
            <person name="Land M."/>
            <person name="Hauser L."/>
            <person name="Brambilla E.M."/>
            <person name="Kotsyurbenko O."/>
            <person name="Rohde M."/>
            <person name="Tindall B.J."/>
            <person name="Abt B."/>
            <person name="Goker M."/>
            <person name="Detter J.C."/>
            <person name="Woyke T."/>
            <person name="Bristow J."/>
            <person name="Eisen J.A."/>
            <person name="Markowitz V."/>
            <person name="Hugenholtz P."/>
            <person name="Klenk H.P."/>
            <person name="Kyrpides N.C."/>
        </authorList>
    </citation>
    <scope>NUCLEOTIDE SEQUENCE [LARGE SCALE GENOMIC DNA]</scope>
    <source>
        <strain evidence="2">ATCC 51119 / DSM 12145 / JCM 21818 / LMG 10337 / NBRC 100064 / NCIMB 13643</strain>
    </source>
</reference>
<gene>
    <name evidence="1" type="ordered locus">Pedsa_0448</name>
</gene>
<sequence length="109" mass="12854">MSQERLQVDLPVFKVFADGLIYRDVSETNSRQIRDKFDKATTLLRVFFDKTIHFFECSSTKLRQNAIFFDTCSTNLWQMPKHTRTIPEGKSNLIFIYPESIWIQLPCSI</sequence>
<dbReference type="Proteomes" id="UP000000310">
    <property type="component" value="Chromosome"/>
</dbReference>
<organism evidence="1 2">
    <name type="scientific">Pseudopedobacter saltans (strain ATCC 51119 / DSM 12145 / JCM 21818 / CCUG 39354 / LMG 10337 / NBRC 100064 / NCIMB 13643)</name>
    <name type="common">Pedobacter saltans</name>
    <dbReference type="NCBI Taxonomy" id="762903"/>
    <lineage>
        <taxon>Bacteria</taxon>
        <taxon>Pseudomonadati</taxon>
        <taxon>Bacteroidota</taxon>
        <taxon>Sphingobacteriia</taxon>
        <taxon>Sphingobacteriales</taxon>
        <taxon>Sphingobacteriaceae</taxon>
        <taxon>Pseudopedobacter</taxon>
    </lineage>
</organism>
<proteinExistence type="predicted"/>
<dbReference type="KEGG" id="psn:Pedsa_0448"/>
<dbReference type="AlphaFoldDB" id="F0S5V9"/>
<dbReference type="EMBL" id="CP002545">
    <property type="protein sequence ID" value="ADY51030.1"/>
    <property type="molecule type" value="Genomic_DNA"/>
</dbReference>
<name>F0S5V9_PSESL</name>
<evidence type="ECO:0000313" key="1">
    <source>
        <dbReference type="EMBL" id="ADY51030.1"/>
    </source>
</evidence>
<accession>F0S5V9</accession>
<reference evidence="2" key="2">
    <citation type="submission" date="2011-02" db="EMBL/GenBank/DDBJ databases">
        <title>The complete genome of Pedobacter saltans DSM 12145.</title>
        <authorList>
            <consortium name="US DOE Joint Genome Institute (JGI-PGF)"/>
            <person name="Lucas S."/>
            <person name="Copeland A."/>
            <person name="Lapidus A."/>
            <person name="Bruce D."/>
            <person name="Goodwin L."/>
            <person name="Pitluck S."/>
            <person name="Kyrpides N."/>
            <person name="Mavromatis K."/>
            <person name="Pagani I."/>
            <person name="Ivanova N."/>
            <person name="Ovchinnikova G."/>
            <person name="Lu M."/>
            <person name="Detter J.C."/>
            <person name="Han C."/>
            <person name="Land M."/>
            <person name="Hauser L."/>
            <person name="Markowitz V."/>
            <person name="Cheng J.-F."/>
            <person name="Hugenholtz P."/>
            <person name="Woyke T."/>
            <person name="Wu D."/>
            <person name="Tindall B."/>
            <person name="Pomrenke H.G."/>
            <person name="Brambilla E."/>
            <person name="Klenk H.-P."/>
            <person name="Eisen J.A."/>
        </authorList>
    </citation>
    <scope>NUCLEOTIDE SEQUENCE [LARGE SCALE GENOMIC DNA]</scope>
    <source>
        <strain evidence="2">ATCC 51119 / DSM 12145 / JCM 21818 / LMG 10337 / NBRC 100064 / NCIMB 13643</strain>
    </source>
</reference>
<protein>
    <submittedName>
        <fullName evidence="1">Uncharacterized protein</fullName>
    </submittedName>
</protein>
<dbReference type="HOGENOM" id="CLU_2181662_0_0_10"/>
<evidence type="ECO:0000313" key="2">
    <source>
        <dbReference type="Proteomes" id="UP000000310"/>
    </source>
</evidence>